<dbReference type="PANTHER" id="PTHR10953">
    <property type="entry name" value="UBIQUITIN-ACTIVATING ENZYME E1"/>
    <property type="match status" value="1"/>
</dbReference>
<dbReference type="Gene3D" id="2.40.30.180">
    <property type="entry name" value="Ubiquitin-activating enzyme E1, FCCH domain"/>
    <property type="match status" value="1"/>
</dbReference>
<dbReference type="InterPro" id="IPR000594">
    <property type="entry name" value="ThiF_NAD_FAD-bd"/>
</dbReference>
<dbReference type="GO" id="GO:0016779">
    <property type="term" value="F:nucleotidyltransferase activity"/>
    <property type="evidence" value="ECO:0007669"/>
    <property type="project" value="TreeGrafter"/>
</dbReference>
<dbReference type="AlphaFoldDB" id="A0A0S4JDE8"/>
<dbReference type="Proteomes" id="UP000051952">
    <property type="component" value="Unassembled WGS sequence"/>
</dbReference>
<feature type="domain" description="Ubiquitin-activating enzyme SCCH" evidence="14">
    <location>
        <begin position="732"/>
        <end position="1020"/>
    </location>
</feature>
<evidence type="ECO:0000313" key="16">
    <source>
        <dbReference type="Proteomes" id="UP000051952"/>
    </source>
</evidence>
<keyword evidence="9" id="KW-0539">Nucleus</keyword>
<dbReference type="EMBL" id="CYKH01001751">
    <property type="protein sequence ID" value="CUG89594.1"/>
    <property type="molecule type" value="Genomic_DNA"/>
</dbReference>
<sequence>MRKRIRSPQSTHHQPDHQLVIVTAVGLPFDEEVTTTSQQQQQEEHVVPRKAQRTEMSQSASNSYSTTNVDSGAAVEQDNAFLDRYSRQIGTYGLDTMTKLVSLKVLIVGCGGVGAEAAKNLALAGVHTISILDNRTPRPADLGVNFAIPEQAVGGGSSIAQLTCQLLHELNPMVRVHVIGELTENVVKSHSVVVFTSAAPDLRLSTLTRWDHFCRAQATPISFLLALQCGAVGSVFVDHGPSFFVKDLDGRAALQKQILEVVNRVDKRGVEYTRVRFSTPEGQTPGALRDYTNVKFTDVKGLVTANGVSINDKSFDGVCCTGDAKNCVRIYPSLKSLGYSDYVTGGFIHEQKETVEVKFRSLEEVLVAPGAFINVSPMMDNVLESLVHVTVNGLLRFAEANGGALPAIHDKAAADAVISHAKAFMSENEKAFASSPKYAPAESAPTDPNEERPSKYPPPPPPLPIVVDSIDESFVRTASLLAAAELQPLGAFFGAVVAQEVVKMTGKFSPIHQFFHFHCAEVLPENVDYTANAAEFGVDGSSRYDNIVAIFGKTFAAKLQNLKLFMVGCGALGCENIKNFALSGICCGPNGSLVVTDNDRIEISNLSRQFLFREDNVGQPKSVAACNRMRSMNSFSKVDARQDFVSPNTQHLYPDAFWMQLDAVVNALDNIEARLYVDYQCVLFHKVLVEAGTMGTGGNVDIVVPRKTTSYSDGGAADETGGIPMCTLRNFPYIYDHCIEWARAQFDDLFVSPVQQSLQLIEDPASFVAKVRREIDGAETEGQRRTFLEKHVKSLKGIQATLTLISSQVTIADCVAMAWRVFHANFRDRILDLQLAFPADAKKSNGDAFWSGHRTFPTAVDGSAIGAATPATNDVLEFLITAANDYATMFGVHPPKHAPKFNQPNNRWQQQYRNHDWITSEVKKLAVPEFKRSAVDGLDDEAAGALGGDQASADGALRKELDDLLTAVEATGAACKGSKAEPLDFEKDDDDNFHIDFITAASNLRAINYAITPQDRLKVKMVAGKIIPAIATTTAAVTGLALIEFFKVLQGKDVSTLRNGMIDVGTNNYVLFDRDPPIKKRTAVEKTYLPEKDYTWRKKIIRVPANFTKYDRFEVEVTATTTVREFADKLLEQVNKTLPEDAPNQYDVDGLGVGLGSLWNGSAKHSNANRPLLDVIEQQKRSEGFPSDRSFWETRVLFPDLQVTLSIDDEDDVDDVEVEPATIVLRIKKD</sequence>
<feature type="domain" description="THIF-type NAD/FAD binding fold" evidence="13">
    <location>
        <begin position="85"/>
        <end position="508"/>
    </location>
</feature>
<dbReference type="GO" id="GO:0008641">
    <property type="term" value="F:ubiquitin-like modifier activating enzyme activity"/>
    <property type="evidence" value="ECO:0007669"/>
    <property type="project" value="InterPro"/>
</dbReference>
<evidence type="ECO:0000256" key="12">
    <source>
        <dbReference type="SAM" id="MobiDB-lite"/>
    </source>
</evidence>
<dbReference type="Gene3D" id="3.40.50.12550">
    <property type="entry name" value="Ubiquitin-activating enzyme E1, inactive adenylation domain, subdomain 2"/>
    <property type="match status" value="1"/>
</dbReference>
<dbReference type="GO" id="GO:0016567">
    <property type="term" value="P:protein ubiquitination"/>
    <property type="evidence" value="ECO:0007669"/>
    <property type="project" value="UniProtKB-UniPathway"/>
</dbReference>
<dbReference type="PANTHER" id="PTHR10953:SF162">
    <property type="entry name" value="SUMO-ACTIVATING ENZYME SUBUNIT 1"/>
    <property type="match status" value="1"/>
</dbReference>
<dbReference type="GO" id="GO:0005737">
    <property type="term" value="C:cytoplasm"/>
    <property type="evidence" value="ECO:0007669"/>
    <property type="project" value="TreeGrafter"/>
</dbReference>
<comment type="similarity">
    <text evidence="4">Belongs to the ubiquitin-activating E1 family.</text>
</comment>
<dbReference type="PRINTS" id="PR01849">
    <property type="entry name" value="UBIQUITINACT"/>
</dbReference>
<evidence type="ECO:0000313" key="15">
    <source>
        <dbReference type="EMBL" id="CUG89594.1"/>
    </source>
</evidence>
<evidence type="ECO:0000256" key="2">
    <source>
        <dbReference type="ARBA" id="ARBA00004718"/>
    </source>
</evidence>
<dbReference type="GO" id="GO:0004792">
    <property type="term" value="F:thiosulfate-cyanide sulfurtransferase activity"/>
    <property type="evidence" value="ECO:0007669"/>
    <property type="project" value="TreeGrafter"/>
</dbReference>
<keyword evidence="16" id="KW-1185">Reference proteome</keyword>
<name>A0A0S4JDE8_BODSA</name>
<evidence type="ECO:0000256" key="9">
    <source>
        <dbReference type="ARBA" id="ARBA00023242"/>
    </source>
</evidence>
<keyword evidence="6" id="KW-0547">Nucleotide-binding</keyword>
<gene>
    <name evidence="15" type="ORF">BSAL_22240</name>
</gene>
<comment type="pathway">
    <text evidence="2">Protein modification; protein sumoylation.</text>
</comment>
<keyword evidence="5" id="KW-0436">Ligase</keyword>
<feature type="active site" description="Glycyl thioester intermediate" evidence="11">
    <location>
        <position position="726"/>
    </location>
</feature>
<keyword evidence="8" id="KW-0067">ATP-binding</keyword>
<evidence type="ECO:0000256" key="11">
    <source>
        <dbReference type="PROSITE-ProRule" id="PRU10132"/>
    </source>
</evidence>
<feature type="region of interest" description="Disordered" evidence="12">
    <location>
        <begin position="435"/>
        <end position="462"/>
    </location>
</feature>
<dbReference type="OrthoDB" id="277100at2759"/>
<dbReference type="VEuPathDB" id="TriTrypDB:BSAL_22240"/>
<dbReference type="GO" id="GO:0005524">
    <property type="term" value="F:ATP binding"/>
    <property type="evidence" value="ECO:0007669"/>
    <property type="project" value="UniProtKB-KW"/>
</dbReference>
<dbReference type="Gene3D" id="3.50.50.80">
    <property type="entry name" value="Ubiquitin-activating enzyme E1, inactive adenylation domain, subdomain 1"/>
    <property type="match status" value="1"/>
</dbReference>
<dbReference type="InterPro" id="IPR000011">
    <property type="entry name" value="UBQ/SUMO-activ_enz_E1-like"/>
</dbReference>
<evidence type="ECO:0000256" key="4">
    <source>
        <dbReference type="ARBA" id="ARBA00005673"/>
    </source>
</evidence>
<evidence type="ECO:0000256" key="1">
    <source>
        <dbReference type="ARBA" id="ARBA00004123"/>
    </source>
</evidence>
<dbReference type="InterPro" id="IPR045886">
    <property type="entry name" value="ThiF/MoeB/HesA"/>
</dbReference>
<reference evidence="16" key="1">
    <citation type="submission" date="2015-09" db="EMBL/GenBank/DDBJ databases">
        <authorList>
            <consortium name="Pathogen Informatics"/>
        </authorList>
    </citation>
    <scope>NUCLEOTIDE SEQUENCE [LARGE SCALE GENOMIC DNA]</scope>
    <source>
        <strain evidence="16">Lake Konstanz</strain>
    </source>
</reference>
<dbReference type="InterPro" id="IPR042449">
    <property type="entry name" value="Ub-E1_IAD_1"/>
</dbReference>
<dbReference type="InterPro" id="IPR042063">
    <property type="entry name" value="Ubi_acti_E1_SCCH"/>
</dbReference>
<evidence type="ECO:0000259" key="14">
    <source>
        <dbReference type="Pfam" id="PF10585"/>
    </source>
</evidence>
<dbReference type="InterPro" id="IPR019572">
    <property type="entry name" value="UBA_E1_SCCH"/>
</dbReference>
<evidence type="ECO:0000256" key="7">
    <source>
        <dbReference type="ARBA" id="ARBA00022786"/>
    </source>
</evidence>
<comment type="subcellular location">
    <subcellularLocation>
        <location evidence="1">Nucleus</location>
    </subcellularLocation>
</comment>
<accession>A0A0S4JDE8</accession>
<dbReference type="Gene3D" id="3.40.50.720">
    <property type="entry name" value="NAD(P)-binding Rossmann-like Domain"/>
    <property type="match status" value="1"/>
</dbReference>
<dbReference type="InterPro" id="IPR035985">
    <property type="entry name" value="Ubiquitin-activating_enz"/>
</dbReference>
<dbReference type="InterPro" id="IPR042302">
    <property type="entry name" value="E1_FCCH_sf"/>
</dbReference>
<feature type="compositionally biased region" description="Polar residues" evidence="12">
    <location>
        <begin position="54"/>
        <end position="70"/>
    </location>
</feature>
<proteinExistence type="inferred from homology"/>
<evidence type="ECO:0000256" key="6">
    <source>
        <dbReference type="ARBA" id="ARBA00022741"/>
    </source>
</evidence>
<dbReference type="InterPro" id="IPR033127">
    <property type="entry name" value="UBQ-activ_enz_E1_Cys_AS"/>
</dbReference>
<dbReference type="UniPathway" id="UPA00143"/>
<dbReference type="Gene3D" id="1.10.10.2660">
    <property type="entry name" value="Ubiquitin-activating enzyme E1, SCCH domain"/>
    <property type="match status" value="1"/>
</dbReference>
<feature type="domain" description="THIF-type NAD/FAD binding fold" evidence="13">
    <location>
        <begin position="547"/>
        <end position="1062"/>
    </location>
</feature>
<protein>
    <recommendedName>
        <fullName evidence="10">Ubiquitin-like 1-activating enzyme E1A</fullName>
    </recommendedName>
</protein>
<dbReference type="SUPFAM" id="SSF69572">
    <property type="entry name" value="Activating enzymes of the ubiquitin-like proteins"/>
    <property type="match status" value="2"/>
</dbReference>
<evidence type="ECO:0000256" key="10">
    <source>
        <dbReference type="ARBA" id="ARBA00044354"/>
    </source>
</evidence>
<feature type="region of interest" description="Disordered" evidence="12">
    <location>
        <begin position="33"/>
        <end position="70"/>
    </location>
</feature>
<dbReference type="PROSITE" id="PS00865">
    <property type="entry name" value="UBIQUITIN_ACTIVAT_2"/>
    <property type="match status" value="1"/>
</dbReference>
<dbReference type="Pfam" id="PF00899">
    <property type="entry name" value="ThiF"/>
    <property type="match status" value="2"/>
</dbReference>
<organism evidence="15 16">
    <name type="scientific">Bodo saltans</name>
    <name type="common">Flagellated protozoan</name>
    <dbReference type="NCBI Taxonomy" id="75058"/>
    <lineage>
        <taxon>Eukaryota</taxon>
        <taxon>Discoba</taxon>
        <taxon>Euglenozoa</taxon>
        <taxon>Kinetoplastea</taxon>
        <taxon>Metakinetoplastina</taxon>
        <taxon>Eubodonida</taxon>
        <taxon>Bodonidae</taxon>
        <taxon>Bodo</taxon>
    </lineage>
</organism>
<keyword evidence="7" id="KW-0833">Ubl conjugation pathway</keyword>
<dbReference type="Pfam" id="PF10585">
    <property type="entry name" value="UBA_E1_SCCH"/>
    <property type="match status" value="1"/>
</dbReference>
<dbReference type="OMA" id="FVSPMQT"/>
<evidence type="ECO:0000259" key="13">
    <source>
        <dbReference type="Pfam" id="PF00899"/>
    </source>
</evidence>
<evidence type="ECO:0000256" key="3">
    <source>
        <dbReference type="ARBA" id="ARBA00004906"/>
    </source>
</evidence>
<evidence type="ECO:0000256" key="8">
    <source>
        <dbReference type="ARBA" id="ARBA00022840"/>
    </source>
</evidence>
<comment type="pathway">
    <text evidence="3">Protein modification; protein ubiquitination.</text>
</comment>
<evidence type="ECO:0000256" key="5">
    <source>
        <dbReference type="ARBA" id="ARBA00022598"/>
    </source>
</evidence>